<evidence type="ECO:0000259" key="1">
    <source>
        <dbReference type="Pfam" id="PF04248"/>
    </source>
</evidence>
<dbReference type="InParanoid" id="A0A5J5EQ09"/>
<organism evidence="2 3">
    <name type="scientific">Sphaerosporella brunnea</name>
    <dbReference type="NCBI Taxonomy" id="1250544"/>
    <lineage>
        <taxon>Eukaryota</taxon>
        <taxon>Fungi</taxon>
        <taxon>Dikarya</taxon>
        <taxon>Ascomycota</taxon>
        <taxon>Pezizomycotina</taxon>
        <taxon>Pezizomycetes</taxon>
        <taxon>Pezizales</taxon>
        <taxon>Pyronemataceae</taxon>
        <taxon>Sphaerosporella</taxon>
    </lineage>
</organism>
<comment type="caution">
    <text evidence="2">The sequence shown here is derived from an EMBL/GenBank/DDBJ whole genome shotgun (WGS) entry which is preliminary data.</text>
</comment>
<feature type="domain" description="DUF427" evidence="1">
    <location>
        <begin position="62"/>
        <end position="124"/>
    </location>
</feature>
<evidence type="ECO:0000313" key="2">
    <source>
        <dbReference type="EMBL" id="KAA8899013.1"/>
    </source>
</evidence>
<dbReference type="InterPro" id="IPR007361">
    <property type="entry name" value="DUF427"/>
</dbReference>
<accession>A0A5J5EQ09</accession>
<name>A0A5J5EQ09_9PEZI</name>
<protein>
    <recommendedName>
        <fullName evidence="1">DUF427 domain-containing protein</fullName>
    </recommendedName>
</protein>
<dbReference type="Proteomes" id="UP000326924">
    <property type="component" value="Unassembled WGS sequence"/>
</dbReference>
<proteinExistence type="predicted"/>
<dbReference type="OrthoDB" id="18996at2759"/>
<dbReference type="Gene3D" id="2.170.150.40">
    <property type="entry name" value="Domain of unknown function (DUF427)"/>
    <property type="match status" value="1"/>
</dbReference>
<dbReference type="EMBL" id="VXIS01000174">
    <property type="protein sequence ID" value="KAA8899013.1"/>
    <property type="molecule type" value="Genomic_DNA"/>
</dbReference>
<dbReference type="Pfam" id="PF04248">
    <property type="entry name" value="NTP_transf_9"/>
    <property type="match status" value="1"/>
</dbReference>
<dbReference type="PANTHER" id="PTHR34310:SF5">
    <property type="entry name" value="DUF427 DOMAIN PROTEIN (AFU_ORTHOLOGUE AFUA_3G02220)"/>
    <property type="match status" value="1"/>
</dbReference>
<sequence>MPPTAIAKVNGTIIAESSLYEKVEDNIYVSSPTWYPASVFPLDYPDYLELHVPVLTEHRPQFPPAAINYEYLKPSDTHTHCSWKGECSYYNIEVNGVVIPDGAWFYPNPKDKFLNCKDYVAFCTQE</sequence>
<evidence type="ECO:0000313" key="3">
    <source>
        <dbReference type="Proteomes" id="UP000326924"/>
    </source>
</evidence>
<gene>
    <name evidence="2" type="ORF">FN846DRAFT_909802</name>
</gene>
<dbReference type="PANTHER" id="PTHR34310">
    <property type="entry name" value="DUF427 DOMAIN PROTEIN (AFU_ORTHOLOGUE AFUA_3G02220)"/>
    <property type="match status" value="1"/>
</dbReference>
<reference evidence="2 3" key="1">
    <citation type="submission" date="2019-09" db="EMBL/GenBank/DDBJ databases">
        <title>Draft genome of the ectomycorrhizal ascomycete Sphaerosporella brunnea.</title>
        <authorList>
            <consortium name="DOE Joint Genome Institute"/>
            <person name="Benucci G.M."/>
            <person name="Marozzi G."/>
            <person name="Antonielli L."/>
            <person name="Sanchez S."/>
            <person name="Marco P."/>
            <person name="Wang X."/>
            <person name="Falini L.B."/>
            <person name="Barry K."/>
            <person name="Haridas S."/>
            <person name="Lipzen A."/>
            <person name="Labutti K."/>
            <person name="Grigoriev I.V."/>
            <person name="Murat C."/>
            <person name="Martin F."/>
            <person name="Albertini E."/>
            <person name="Donnini D."/>
            <person name="Bonito G."/>
        </authorList>
    </citation>
    <scope>NUCLEOTIDE SEQUENCE [LARGE SCALE GENOMIC DNA]</scope>
    <source>
        <strain evidence="2 3">Sb_GMNB300</strain>
    </source>
</reference>
<dbReference type="AlphaFoldDB" id="A0A5J5EQ09"/>
<keyword evidence="3" id="KW-1185">Reference proteome</keyword>
<dbReference type="InterPro" id="IPR038694">
    <property type="entry name" value="DUF427_sf"/>
</dbReference>